<accession>A0A023ECH1</accession>
<sequence>MKSTTVVCLALLCLAVALTSNVSAQSQDGSSELVDVEQFGVENDTLNLAKANLALPRNRCKNIGNCVHDRICNSTCKQWGYKDGECSGSSCICCS</sequence>
<feature type="chain" id="PRO_5001513730" evidence="1">
    <location>
        <begin position="25"/>
        <end position="95"/>
    </location>
</feature>
<feature type="signal peptide" evidence="1">
    <location>
        <begin position="1"/>
        <end position="24"/>
    </location>
</feature>
<dbReference type="EMBL" id="GAPW01006556">
    <property type="protein sequence ID" value="JAC07042.1"/>
    <property type="molecule type" value="mRNA"/>
</dbReference>
<dbReference type="VEuPathDB" id="VectorBase:AALFPA_057293"/>
<name>A0A023ECH1_AEDAL</name>
<evidence type="ECO:0000313" key="2">
    <source>
        <dbReference type="EMBL" id="JAC07042.1"/>
    </source>
</evidence>
<evidence type="ECO:0000256" key="1">
    <source>
        <dbReference type="SAM" id="SignalP"/>
    </source>
</evidence>
<keyword evidence="1" id="KW-0732">Signal</keyword>
<reference evidence="2" key="1">
    <citation type="journal article" date="2014" name="PLoS Negl. Trop. Dis.">
        <title>Identification and characterization of seminal fluid proteins in the Asian tiger mosquito, Aedes albopictus.</title>
        <authorList>
            <person name="Boes K.E."/>
            <person name="Ribeiro J.M."/>
            <person name="Wong A."/>
            <person name="Harrington L.C."/>
            <person name="Wolfner M.F."/>
            <person name="Sirot L.K."/>
        </authorList>
    </citation>
    <scope>NUCLEOTIDE SEQUENCE</scope>
    <source>
        <tissue evidence="2">Reproductive organs</tissue>
    </source>
</reference>
<organism evidence="2">
    <name type="scientific">Aedes albopictus</name>
    <name type="common">Asian tiger mosquito</name>
    <name type="synonym">Stegomyia albopicta</name>
    <dbReference type="NCBI Taxonomy" id="7160"/>
    <lineage>
        <taxon>Eukaryota</taxon>
        <taxon>Metazoa</taxon>
        <taxon>Ecdysozoa</taxon>
        <taxon>Arthropoda</taxon>
        <taxon>Hexapoda</taxon>
        <taxon>Insecta</taxon>
        <taxon>Pterygota</taxon>
        <taxon>Neoptera</taxon>
        <taxon>Endopterygota</taxon>
        <taxon>Diptera</taxon>
        <taxon>Nematocera</taxon>
        <taxon>Culicoidea</taxon>
        <taxon>Culicidae</taxon>
        <taxon>Culicinae</taxon>
        <taxon>Aedini</taxon>
        <taxon>Aedes</taxon>
        <taxon>Stegomyia</taxon>
    </lineage>
</organism>
<dbReference type="VEuPathDB" id="VectorBase:AALC636_005810"/>
<protein>
    <submittedName>
        <fullName evidence="2">Putative knottins</fullName>
    </submittedName>
</protein>
<dbReference type="VEuPathDB" id="VectorBase:AALF026734"/>
<dbReference type="AlphaFoldDB" id="A0A023ECH1"/>
<proteinExistence type="evidence at transcript level"/>